<keyword evidence="6 7" id="KW-0472">Membrane</keyword>
<feature type="transmembrane region" description="Helical" evidence="7">
    <location>
        <begin position="74"/>
        <end position="95"/>
    </location>
</feature>
<dbReference type="OrthoDB" id="432881at2759"/>
<dbReference type="GO" id="GO:0016020">
    <property type="term" value="C:membrane"/>
    <property type="evidence" value="ECO:0007669"/>
    <property type="project" value="UniProtKB-SubCell"/>
</dbReference>
<protein>
    <submittedName>
        <fullName evidence="10">Uncharacterized protein LOC112055581</fullName>
    </submittedName>
</protein>
<gene>
    <name evidence="10" type="primary">LOC112055581</name>
</gene>
<dbReference type="RefSeq" id="XP_023951530.2">
    <property type="nucleotide sequence ID" value="XM_024095762.2"/>
</dbReference>
<evidence type="ECO:0000256" key="6">
    <source>
        <dbReference type="ARBA" id="ARBA00023136"/>
    </source>
</evidence>
<evidence type="ECO:0000256" key="7">
    <source>
        <dbReference type="SAM" id="Phobius"/>
    </source>
</evidence>
<keyword evidence="9" id="KW-1185">Reference proteome</keyword>
<accession>A0A6J1NUZ6</accession>
<evidence type="ECO:0000259" key="8">
    <source>
        <dbReference type="Pfam" id="PF03188"/>
    </source>
</evidence>
<feature type="transmembrane region" description="Helical" evidence="7">
    <location>
        <begin position="179"/>
        <end position="198"/>
    </location>
</feature>
<organism evidence="9 10">
    <name type="scientific">Bicyclus anynana</name>
    <name type="common">Squinting bush brown butterfly</name>
    <dbReference type="NCBI Taxonomy" id="110368"/>
    <lineage>
        <taxon>Eukaryota</taxon>
        <taxon>Metazoa</taxon>
        <taxon>Ecdysozoa</taxon>
        <taxon>Arthropoda</taxon>
        <taxon>Hexapoda</taxon>
        <taxon>Insecta</taxon>
        <taxon>Pterygota</taxon>
        <taxon>Neoptera</taxon>
        <taxon>Endopterygota</taxon>
        <taxon>Lepidoptera</taxon>
        <taxon>Glossata</taxon>
        <taxon>Ditrysia</taxon>
        <taxon>Papilionoidea</taxon>
        <taxon>Nymphalidae</taxon>
        <taxon>Satyrinae</taxon>
        <taxon>Satyrini</taxon>
        <taxon>Mycalesina</taxon>
        <taxon>Bicyclus</taxon>
    </lineage>
</organism>
<dbReference type="GeneID" id="112055581"/>
<dbReference type="Proteomes" id="UP001652582">
    <property type="component" value="Chromosome 16"/>
</dbReference>
<dbReference type="Gene3D" id="1.20.120.1770">
    <property type="match status" value="1"/>
</dbReference>
<evidence type="ECO:0000313" key="9">
    <source>
        <dbReference type="Proteomes" id="UP001652582"/>
    </source>
</evidence>
<sequence length="214" mass="23908">MPFRKCNLECEKDKKGEVLEFVGPVKITLVDRSNSMEKCFQVLQACLISGIISLNPRSGAAAPMRVADRKVEHILVEIFAIIFTLCSCVFAYYAYDGYDKFTTLHSTTGFLANGVILLSALPGIFIFPFFRKTTSMQKARFGPSVCIHVALGVLATIISSVCFVIGISKPTFRKWLPEAEILTFMIYGCSFYSAMALYKPAIMLFTSKRDNFLE</sequence>
<feature type="transmembrane region" description="Helical" evidence="7">
    <location>
        <begin position="110"/>
        <end position="130"/>
    </location>
</feature>
<evidence type="ECO:0000256" key="1">
    <source>
        <dbReference type="ARBA" id="ARBA00004370"/>
    </source>
</evidence>
<keyword evidence="5 7" id="KW-1133">Transmembrane helix</keyword>
<name>A0A6J1NUZ6_BICAN</name>
<comment type="subcellular location">
    <subcellularLocation>
        <location evidence="1">Membrane</location>
    </subcellularLocation>
</comment>
<keyword evidence="4" id="KW-0249">Electron transport</keyword>
<dbReference type="AlphaFoldDB" id="A0A6J1NUZ6"/>
<dbReference type="InterPro" id="IPR006593">
    <property type="entry name" value="Cyt_b561/ferric_Rdtase_TM"/>
</dbReference>
<evidence type="ECO:0000256" key="3">
    <source>
        <dbReference type="ARBA" id="ARBA00022692"/>
    </source>
</evidence>
<dbReference type="KEGG" id="bany:112055581"/>
<evidence type="ECO:0000256" key="2">
    <source>
        <dbReference type="ARBA" id="ARBA00022448"/>
    </source>
</evidence>
<keyword evidence="2" id="KW-0813">Transport</keyword>
<keyword evidence="3 7" id="KW-0812">Transmembrane</keyword>
<evidence type="ECO:0000256" key="4">
    <source>
        <dbReference type="ARBA" id="ARBA00022982"/>
    </source>
</evidence>
<feature type="transmembrane region" description="Helical" evidence="7">
    <location>
        <begin position="142"/>
        <end position="167"/>
    </location>
</feature>
<proteinExistence type="predicted"/>
<dbReference type="Pfam" id="PF03188">
    <property type="entry name" value="Cytochrom_B561"/>
    <property type="match status" value="1"/>
</dbReference>
<evidence type="ECO:0000256" key="5">
    <source>
        <dbReference type="ARBA" id="ARBA00022989"/>
    </source>
</evidence>
<evidence type="ECO:0000313" key="10">
    <source>
        <dbReference type="RefSeq" id="XP_023951530.2"/>
    </source>
</evidence>
<feature type="domain" description="Cytochrome b561" evidence="8">
    <location>
        <begin position="69"/>
        <end position="172"/>
    </location>
</feature>
<reference evidence="10" key="1">
    <citation type="submission" date="2025-08" db="UniProtKB">
        <authorList>
            <consortium name="RefSeq"/>
        </authorList>
    </citation>
    <scope>IDENTIFICATION</scope>
</reference>